<feature type="transmembrane region" description="Helical" evidence="1">
    <location>
        <begin position="12"/>
        <end position="31"/>
    </location>
</feature>
<protein>
    <submittedName>
        <fullName evidence="2">Uncharacterized protein</fullName>
    </submittedName>
</protein>
<keyword evidence="3" id="KW-1185">Reference proteome</keyword>
<name>A0ABP6ZWS9_9ACTN</name>
<proteinExistence type="predicted"/>
<reference evidence="3" key="1">
    <citation type="journal article" date="2019" name="Int. J. Syst. Evol. Microbiol.">
        <title>The Global Catalogue of Microorganisms (GCM) 10K type strain sequencing project: providing services to taxonomists for standard genome sequencing and annotation.</title>
        <authorList>
            <consortium name="The Broad Institute Genomics Platform"/>
            <consortium name="The Broad Institute Genome Sequencing Center for Infectious Disease"/>
            <person name="Wu L."/>
            <person name="Ma J."/>
        </authorList>
    </citation>
    <scope>NUCLEOTIDE SEQUENCE [LARGE SCALE GENOMIC DNA]</scope>
    <source>
        <strain evidence="3">JCM 16929</strain>
    </source>
</reference>
<dbReference type="EMBL" id="BAABAB010000014">
    <property type="protein sequence ID" value="GAA3617390.1"/>
    <property type="molecule type" value="Genomic_DNA"/>
</dbReference>
<dbReference type="RefSeq" id="WP_344803857.1">
    <property type="nucleotide sequence ID" value="NZ_BAABAB010000014.1"/>
</dbReference>
<evidence type="ECO:0000313" key="2">
    <source>
        <dbReference type="EMBL" id="GAA3617390.1"/>
    </source>
</evidence>
<evidence type="ECO:0000313" key="3">
    <source>
        <dbReference type="Proteomes" id="UP001501490"/>
    </source>
</evidence>
<organism evidence="2 3">
    <name type="scientific">Microlunatus ginsengisoli</name>
    <dbReference type="NCBI Taxonomy" id="363863"/>
    <lineage>
        <taxon>Bacteria</taxon>
        <taxon>Bacillati</taxon>
        <taxon>Actinomycetota</taxon>
        <taxon>Actinomycetes</taxon>
        <taxon>Propionibacteriales</taxon>
        <taxon>Propionibacteriaceae</taxon>
        <taxon>Microlunatus</taxon>
    </lineage>
</organism>
<dbReference type="Proteomes" id="UP001501490">
    <property type="component" value="Unassembled WGS sequence"/>
</dbReference>
<evidence type="ECO:0000256" key="1">
    <source>
        <dbReference type="SAM" id="Phobius"/>
    </source>
</evidence>
<keyword evidence="1" id="KW-1133">Transmembrane helix</keyword>
<keyword evidence="1" id="KW-0812">Transmembrane</keyword>
<sequence length="68" mass="7139">MTWYEHADRIGCRAIVPLGGVALITVLSLGLSAPITLITVGLVVVVMLIWAIGSGLTHARRRAASGSR</sequence>
<accession>A0ABP6ZWS9</accession>
<feature type="transmembrane region" description="Helical" evidence="1">
    <location>
        <begin position="37"/>
        <end position="59"/>
    </location>
</feature>
<keyword evidence="1" id="KW-0472">Membrane</keyword>
<comment type="caution">
    <text evidence="2">The sequence shown here is derived from an EMBL/GenBank/DDBJ whole genome shotgun (WGS) entry which is preliminary data.</text>
</comment>
<gene>
    <name evidence="2" type="ORF">GCM10022236_19440</name>
</gene>